<evidence type="ECO:0000256" key="1">
    <source>
        <dbReference type="SAM" id="MobiDB-lite"/>
    </source>
</evidence>
<organism evidence="2 3">
    <name type="scientific">Lymnaea stagnalis</name>
    <name type="common">Great pond snail</name>
    <name type="synonym">Helix stagnalis</name>
    <dbReference type="NCBI Taxonomy" id="6523"/>
    <lineage>
        <taxon>Eukaryota</taxon>
        <taxon>Metazoa</taxon>
        <taxon>Spiralia</taxon>
        <taxon>Lophotrochozoa</taxon>
        <taxon>Mollusca</taxon>
        <taxon>Gastropoda</taxon>
        <taxon>Heterobranchia</taxon>
        <taxon>Euthyneura</taxon>
        <taxon>Panpulmonata</taxon>
        <taxon>Hygrophila</taxon>
        <taxon>Lymnaeoidea</taxon>
        <taxon>Lymnaeidae</taxon>
        <taxon>Lymnaea</taxon>
    </lineage>
</organism>
<dbReference type="EMBL" id="CAXITT010000228">
    <property type="protein sequence ID" value="CAL1536380.1"/>
    <property type="molecule type" value="Genomic_DNA"/>
</dbReference>
<proteinExistence type="predicted"/>
<feature type="non-terminal residue" evidence="2">
    <location>
        <position position="1"/>
    </location>
</feature>
<reference evidence="2 3" key="1">
    <citation type="submission" date="2024-04" db="EMBL/GenBank/DDBJ databases">
        <authorList>
            <consortium name="Genoscope - CEA"/>
            <person name="William W."/>
        </authorList>
    </citation>
    <scope>NUCLEOTIDE SEQUENCE [LARGE SCALE GENOMIC DNA]</scope>
</reference>
<protein>
    <recommendedName>
        <fullName evidence="4">Chromo shadow domain-containing protein</fullName>
    </recommendedName>
</protein>
<evidence type="ECO:0008006" key="4">
    <source>
        <dbReference type="Google" id="ProtNLM"/>
    </source>
</evidence>
<feature type="region of interest" description="Disordered" evidence="1">
    <location>
        <begin position="1"/>
        <end position="41"/>
    </location>
</feature>
<sequence>SPLKKKNKRKRKSVENHPDKVDEDIFSQNEESLRRSHRSRHTVKRFEASLSNKSYELFETMSTTATERISGDQYEVISLRIKPDDEVVEYLVNWS</sequence>
<keyword evidence="3" id="KW-1185">Reference proteome</keyword>
<gene>
    <name evidence="2" type="ORF">GSLYS_00010293001</name>
</gene>
<feature type="compositionally biased region" description="Basic residues" evidence="1">
    <location>
        <begin position="1"/>
        <end position="12"/>
    </location>
</feature>
<evidence type="ECO:0000313" key="3">
    <source>
        <dbReference type="Proteomes" id="UP001497497"/>
    </source>
</evidence>
<comment type="caution">
    <text evidence="2">The sequence shown here is derived from an EMBL/GenBank/DDBJ whole genome shotgun (WGS) entry which is preliminary data.</text>
</comment>
<dbReference type="AlphaFoldDB" id="A0AAV2HSH1"/>
<evidence type="ECO:0000313" key="2">
    <source>
        <dbReference type="EMBL" id="CAL1536380.1"/>
    </source>
</evidence>
<name>A0AAV2HSH1_LYMST</name>
<dbReference type="Proteomes" id="UP001497497">
    <property type="component" value="Unassembled WGS sequence"/>
</dbReference>
<accession>A0AAV2HSH1</accession>